<dbReference type="SUPFAM" id="SSF69848">
    <property type="entry name" value="LCCL domain"/>
    <property type="match status" value="1"/>
</dbReference>
<dbReference type="Gene3D" id="2.170.130.20">
    <property type="entry name" value="LCCL-like domain"/>
    <property type="match status" value="1"/>
</dbReference>
<dbReference type="EMBL" id="JBCAWK010000010">
    <property type="protein sequence ID" value="KAK8847589.1"/>
    <property type="molecule type" value="Genomic_DNA"/>
</dbReference>
<dbReference type="Pfam" id="PF08642">
    <property type="entry name" value="Rxt3"/>
    <property type="match status" value="1"/>
</dbReference>
<feature type="compositionally biased region" description="Low complexity" evidence="1">
    <location>
        <begin position="328"/>
        <end position="341"/>
    </location>
</feature>
<feature type="compositionally biased region" description="Basic residues" evidence="1">
    <location>
        <begin position="667"/>
        <end position="678"/>
    </location>
</feature>
<reference evidence="2 3" key="1">
    <citation type="journal article" date="2024" name="bioRxiv">
        <title>Comparative genomics of Cryptococcus and Kwoniella reveals pathogenesis evolution and contrasting karyotype dynamics via intercentromeric recombination or chromosome fusion.</title>
        <authorList>
            <person name="Coelho M.A."/>
            <person name="David-Palma M."/>
            <person name="Shea T."/>
            <person name="Bowers K."/>
            <person name="McGinley-Smith S."/>
            <person name="Mohammad A.W."/>
            <person name="Gnirke A."/>
            <person name="Yurkov A.M."/>
            <person name="Nowrousian M."/>
            <person name="Sun S."/>
            <person name="Cuomo C.A."/>
            <person name="Heitman J."/>
        </authorList>
    </citation>
    <scope>NUCLEOTIDE SEQUENCE [LARGE SCALE GENOMIC DNA]</scope>
    <source>
        <strain evidence="2 3">CBS 13917</strain>
    </source>
</reference>
<feature type="compositionally biased region" description="Basic and acidic residues" evidence="1">
    <location>
        <begin position="90"/>
        <end position="105"/>
    </location>
</feature>
<dbReference type="InterPro" id="IPR013951">
    <property type="entry name" value="Rxt3"/>
</dbReference>
<feature type="compositionally biased region" description="Polar residues" evidence="1">
    <location>
        <begin position="10"/>
        <end position="21"/>
    </location>
</feature>
<feature type="region of interest" description="Disordered" evidence="1">
    <location>
        <begin position="1"/>
        <end position="536"/>
    </location>
</feature>
<feature type="compositionally biased region" description="Pro residues" evidence="1">
    <location>
        <begin position="252"/>
        <end position="263"/>
    </location>
</feature>
<feature type="region of interest" description="Disordered" evidence="1">
    <location>
        <begin position="602"/>
        <end position="687"/>
    </location>
</feature>
<feature type="compositionally biased region" description="Pro residues" evidence="1">
    <location>
        <begin position="25"/>
        <end position="38"/>
    </location>
</feature>
<name>A0AAW0YWD4_9TREE</name>
<accession>A0AAW0YWD4</accession>
<evidence type="ECO:0000256" key="1">
    <source>
        <dbReference type="SAM" id="MobiDB-lite"/>
    </source>
</evidence>
<feature type="compositionally biased region" description="Polar residues" evidence="1">
    <location>
        <begin position="374"/>
        <end position="387"/>
    </location>
</feature>
<proteinExistence type="predicted"/>
<feature type="region of interest" description="Disordered" evidence="1">
    <location>
        <begin position="548"/>
        <end position="582"/>
    </location>
</feature>
<dbReference type="GeneID" id="92182706"/>
<dbReference type="AlphaFoldDB" id="A0AAW0YWD4"/>
<feature type="compositionally biased region" description="Polar residues" evidence="1">
    <location>
        <begin position="55"/>
        <end position="70"/>
    </location>
</feature>
<gene>
    <name evidence="2" type="ORF">IAR55_005448</name>
</gene>
<feature type="compositionally biased region" description="Low complexity" evidence="1">
    <location>
        <begin position="562"/>
        <end position="573"/>
    </location>
</feature>
<feature type="compositionally biased region" description="Gly residues" evidence="1">
    <location>
        <begin position="460"/>
        <end position="485"/>
    </location>
</feature>
<feature type="compositionally biased region" description="Basic and acidic residues" evidence="1">
    <location>
        <begin position="489"/>
        <end position="536"/>
    </location>
</feature>
<dbReference type="RefSeq" id="XP_066801107.1">
    <property type="nucleotide sequence ID" value="XM_066948539.1"/>
</dbReference>
<feature type="compositionally biased region" description="Basic and acidic residues" evidence="1">
    <location>
        <begin position="208"/>
        <end position="236"/>
    </location>
</feature>
<comment type="caution">
    <text evidence="2">The sequence shown here is derived from an EMBL/GenBank/DDBJ whole genome shotgun (WGS) entry which is preliminary data.</text>
</comment>
<feature type="compositionally biased region" description="Polar residues" evidence="1">
    <location>
        <begin position="265"/>
        <end position="300"/>
    </location>
</feature>
<keyword evidence="3" id="KW-1185">Reference proteome</keyword>
<dbReference type="InterPro" id="IPR036609">
    <property type="entry name" value="LCCL_sf"/>
</dbReference>
<feature type="compositionally biased region" description="Gly residues" evidence="1">
    <location>
        <begin position="195"/>
        <end position="206"/>
    </location>
</feature>
<dbReference type="KEGG" id="kne:92182706"/>
<evidence type="ECO:0000313" key="3">
    <source>
        <dbReference type="Proteomes" id="UP001388673"/>
    </source>
</evidence>
<organism evidence="2 3">
    <name type="scientific">Kwoniella newhampshirensis</name>
    <dbReference type="NCBI Taxonomy" id="1651941"/>
    <lineage>
        <taxon>Eukaryota</taxon>
        <taxon>Fungi</taxon>
        <taxon>Dikarya</taxon>
        <taxon>Basidiomycota</taxon>
        <taxon>Agaricomycotina</taxon>
        <taxon>Tremellomycetes</taxon>
        <taxon>Tremellales</taxon>
        <taxon>Cryptococcaceae</taxon>
        <taxon>Kwoniella</taxon>
    </lineage>
</organism>
<evidence type="ECO:0000313" key="2">
    <source>
        <dbReference type="EMBL" id="KAK8847589.1"/>
    </source>
</evidence>
<feature type="compositionally biased region" description="Basic and acidic residues" evidence="1">
    <location>
        <begin position="650"/>
        <end position="659"/>
    </location>
</feature>
<feature type="compositionally biased region" description="Low complexity" evidence="1">
    <location>
        <begin position="422"/>
        <end position="446"/>
    </location>
</feature>
<sequence>MPSTFLPPVSLSSPNFIASMNSFGRPPPGSGNPPPPPGSDGSAATSPNVPIGQLGSATPASRNGTPSTAPGNGTGGISGNGLRPSYGLMTERERERERERQRELANKPYPSYSNQTSSSSSSSSSMLPRPADAAPIASSTSSHAHGNSQQHPGPHHHHHHHHHTHPSQTSAQPPPADVAKNNAYPGRMPVNIGRLSGGYGLFGGGSFREQEMREKERQDRLQRERERERDLTKPSVDKSPGNRPSSIVNPTNPYPRPSLPPSPTASRNLPAPTSVTSASKPSISPQMVPANASTTATGTPRPNLPLPHFSTLGSRSLPSPFERERSGSASVVASPAVTPATEQPPSASGHRRTPSGSSARGPEPMSSIGGLKSPTKTNPQASASARSLYSAPPPLAQANRDPQRSPVARASTAASPREREGVVSPTTAAASKAPTTASNAPPTVATQSSQANRGPYSSYGGYGGGPSYPGTFGGFGLGGFGGYGAFGPRWDRDREREVREQREEERKRREKDMADQREQREARARAEKEREERDAKWLKARERERAGAAYNVEAFQPPRQGATSASTQPPASAGDPYRARQAAIQTPYDHKPNYSHHIEVLNHPDRQGYPGASTTAAEPVPVSVMQQVAPQREPRPYGYKAEPPKYQYTPRDKRPRMDAAVEEAQAHRRTSATSKSKRRKEEDKKSPIVAVPKERDWAALTVPVKKWPEVNSMPVESWLRTISDVTRVISTEIYTGPDWTLAKSGATQPEYEGGLVMVRIGGGFLGKGWKVRGEPEWDEALPLPGSEVVCGGSDKNRRIWGTDVYTDDSDIGQVLVHAGWIKWLDRSGTGVDRRDEEFIVVAVRVVPRLVRYIATERNGVTTRGWGNGHDGASIVVERVERHRVDKKYLTSRKKSLRIADWARERQFVAPLPLQDETRKVNGVEDLSLMFCTAVAGKSGVIAGFKYRPEALEGWLDVPEEGDSNARSLWTHRLILEDSDRTYELWLNPHSVTEAPRINLVQKSVDLSTDETTLLDNALIDQNAILLPEGIAIRKSAKAQAPFTEEVEENEKGWLLQVGTFRWGGRVEGDWLEEEGWEWMRENEDEANGAM</sequence>
<dbReference type="Proteomes" id="UP001388673">
    <property type="component" value="Unassembled WGS sequence"/>
</dbReference>
<feature type="compositionally biased region" description="Basic residues" evidence="1">
    <location>
        <begin position="153"/>
        <end position="165"/>
    </location>
</feature>
<protein>
    <submittedName>
        <fullName evidence="2">Uncharacterized protein</fullName>
    </submittedName>
</protein>